<evidence type="ECO:0000256" key="1">
    <source>
        <dbReference type="HAMAP-Rule" id="MF_00691"/>
    </source>
</evidence>
<dbReference type="Pfam" id="PF03746">
    <property type="entry name" value="LamB_YcsF"/>
    <property type="match status" value="1"/>
</dbReference>
<dbReference type="Proteomes" id="UP000323317">
    <property type="component" value="Unassembled WGS sequence"/>
</dbReference>
<keyword evidence="1" id="KW-0378">Hydrolase</keyword>
<dbReference type="HAMAP" id="MF_00691">
    <property type="entry name" value="PxpA"/>
    <property type="match status" value="1"/>
</dbReference>
<evidence type="ECO:0000313" key="3">
    <source>
        <dbReference type="Proteomes" id="UP000323317"/>
    </source>
</evidence>
<dbReference type="NCBIfam" id="NF003814">
    <property type="entry name" value="PRK05406.1-3"/>
    <property type="match status" value="1"/>
</dbReference>
<comment type="similarity">
    <text evidence="1">Belongs to the LamB/PxpA family.</text>
</comment>
<comment type="caution">
    <text evidence="2">The sequence shown here is derived from an EMBL/GenBank/DDBJ whole genome shotgun (WGS) entry which is preliminary data.</text>
</comment>
<dbReference type="Gene3D" id="3.20.20.370">
    <property type="entry name" value="Glycoside hydrolase/deacetylase"/>
    <property type="match status" value="1"/>
</dbReference>
<keyword evidence="1" id="KW-0547">Nucleotide-binding</keyword>
<dbReference type="RefSeq" id="WP_148947920.1">
    <property type="nucleotide sequence ID" value="NZ_VTEH01000014.1"/>
</dbReference>
<dbReference type="GO" id="GO:0005975">
    <property type="term" value="P:carbohydrate metabolic process"/>
    <property type="evidence" value="ECO:0007669"/>
    <property type="project" value="InterPro"/>
</dbReference>
<protein>
    <recommendedName>
        <fullName evidence="1">5-oxoprolinase subunit A</fullName>
        <shortName evidence="1">5-OPase subunit A</shortName>
        <ecNumber evidence="1">3.5.2.9</ecNumber>
    </recommendedName>
    <alternativeName>
        <fullName evidence="1">5-oxoprolinase (ATP-hydrolyzing) subunit A</fullName>
    </alternativeName>
</protein>
<dbReference type="EC" id="3.5.2.9" evidence="1"/>
<comment type="subunit">
    <text evidence="1">Forms a complex composed of PxpA, PxpB and PxpC.</text>
</comment>
<dbReference type="SUPFAM" id="SSF88713">
    <property type="entry name" value="Glycoside hydrolase/deacetylase"/>
    <property type="match status" value="1"/>
</dbReference>
<proteinExistence type="inferred from homology"/>
<dbReference type="CDD" id="cd10787">
    <property type="entry name" value="LamB_YcsF_like"/>
    <property type="match status" value="1"/>
</dbReference>
<comment type="function">
    <text evidence="1">Catalyzes the cleavage of 5-oxoproline to form L-glutamate coupled to the hydrolysis of ATP to ADP and inorganic phosphate.</text>
</comment>
<dbReference type="AlphaFoldDB" id="A0A5D4KBE0"/>
<dbReference type="GO" id="GO:0005524">
    <property type="term" value="F:ATP binding"/>
    <property type="evidence" value="ECO:0007669"/>
    <property type="project" value="UniProtKB-UniRule"/>
</dbReference>
<keyword evidence="1" id="KW-0067">ATP-binding</keyword>
<dbReference type="PANTHER" id="PTHR30292:SF0">
    <property type="entry name" value="5-OXOPROLINASE SUBUNIT A"/>
    <property type="match status" value="1"/>
</dbReference>
<sequence length="243" mass="26446">MKIDLNCDLGESFGSYLKGNDEEILKKITSANIACGFHAGDPHIMLKTVQMALRNSVKIGAHPGYPDLQGFGRRHMEIPPKEIYSLVLYQIGSLHAIVKAQGGELSHVKPHGALYNRAAKELETARAIAKAVHDFDSSLTLFGLANSCLLAAGEEIGIPTASEVFADRTYQRDGSLTPRSQEGAVILDEQQAIDQVIRMVKEHKVASTDGIDIEIIPDTICLHGDNERALMFAEKITAALNDL</sequence>
<dbReference type="NCBIfam" id="NF003816">
    <property type="entry name" value="PRK05406.1-5"/>
    <property type="match status" value="1"/>
</dbReference>
<name>A0A5D4KBE0_9BACI</name>
<reference evidence="2 3" key="1">
    <citation type="submission" date="2019-08" db="EMBL/GenBank/DDBJ databases">
        <title>Bacillus genomes from the desert of Cuatro Cienegas, Coahuila.</title>
        <authorList>
            <person name="Olmedo-Alvarez G."/>
        </authorList>
    </citation>
    <scope>NUCLEOTIDE SEQUENCE [LARGE SCALE GENOMIC DNA]</scope>
    <source>
        <strain evidence="2 3">CH40_1T</strain>
    </source>
</reference>
<dbReference type="PANTHER" id="PTHR30292">
    <property type="entry name" value="UNCHARACTERIZED PROTEIN YBGL-RELATED"/>
    <property type="match status" value="1"/>
</dbReference>
<organism evidence="2 3">
    <name type="scientific">Rossellomorea vietnamensis</name>
    <dbReference type="NCBI Taxonomy" id="218284"/>
    <lineage>
        <taxon>Bacteria</taxon>
        <taxon>Bacillati</taxon>
        <taxon>Bacillota</taxon>
        <taxon>Bacilli</taxon>
        <taxon>Bacillales</taxon>
        <taxon>Bacillaceae</taxon>
        <taxon>Rossellomorea</taxon>
    </lineage>
</organism>
<dbReference type="InterPro" id="IPR011330">
    <property type="entry name" value="Glyco_hydro/deAcase_b/a-brl"/>
</dbReference>
<gene>
    <name evidence="1" type="primary">pxpA</name>
    <name evidence="2" type="ORF">FZC79_16700</name>
</gene>
<evidence type="ECO:0000313" key="2">
    <source>
        <dbReference type="EMBL" id="TYR74090.1"/>
    </source>
</evidence>
<comment type="catalytic activity">
    <reaction evidence="1">
        <text>5-oxo-L-proline + ATP + 2 H2O = L-glutamate + ADP + phosphate + H(+)</text>
        <dbReference type="Rhea" id="RHEA:10348"/>
        <dbReference type="ChEBI" id="CHEBI:15377"/>
        <dbReference type="ChEBI" id="CHEBI:15378"/>
        <dbReference type="ChEBI" id="CHEBI:29985"/>
        <dbReference type="ChEBI" id="CHEBI:30616"/>
        <dbReference type="ChEBI" id="CHEBI:43474"/>
        <dbReference type="ChEBI" id="CHEBI:58402"/>
        <dbReference type="ChEBI" id="CHEBI:456216"/>
        <dbReference type="EC" id="3.5.2.9"/>
    </reaction>
</comment>
<dbReference type="InterPro" id="IPR005501">
    <property type="entry name" value="LamB/YcsF/PxpA-like"/>
</dbReference>
<dbReference type="GO" id="GO:0017168">
    <property type="term" value="F:5-oxoprolinase (ATP-hydrolyzing) activity"/>
    <property type="evidence" value="ECO:0007669"/>
    <property type="project" value="UniProtKB-UniRule"/>
</dbReference>
<dbReference type="EMBL" id="VTEH01000014">
    <property type="protein sequence ID" value="TYR74090.1"/>
    <property type="molecule type" value="Genomic_DNA"/>
</dbReference>
<accession>A0A5D4KBE0</accession>